<dbReference type="EMBL" id="LFRF01000001">
    <property type="protein sequence ID" value="KND94667.1"/>
    <property type="molecule type" value="Genomic_DNA"/>
</dbReference>
<evidence type="ECO:0000313" key="1">
    <source>
        <dbReference type="EMBL" id="KND94667.1"/>
    </source>
</evidence>
<evidence type="ECO:0000313" key="2">
    <source>
        <dbReference type="Proteomes" id="UP000036947"/>
    </source>
</evidence>
<accession>A0A0L0NKJ8</accession>
<dbReference type="AlphaFoldDB" id="A0A0L0NKJ8"/>
<dbReference type="Proteomes" id="UP000036947">
    <property type="component" value="Unassembled WGS sequence"/>
</dbReference>
<gene>
    <name evidence="1" type="ORF">TOPH_00084</name>
</gene>
<reference evidence="1 2" key="1">
    <citation type="journal article" date="2015" name="BMC Genomics">
        <title>The genome of the truffle-parasite Tolypocladium ophioglossoides and the evolution of antifungal peptaibiotics.</title>
        <authorList>
            <person name="Quandt C.A."/>
            <person name="Bushley K.E."/>
            <person name="Spatafora J.W."/>
        </authorList>
    </citation>
    <scope>NUCLEOTIDE SEQUENCE [LARGE SCALE GENOMIC DNA]</scope>
    <source>
        <strain evidence="1 2">CBS 100239</strain>
    </source>
</reference>
<keyword evidence="2" id="KW-1185">Reference proteome</keyword>
<name>A0A0L0NKJ8_TOLOC</name>
<protein>
    <submittedName>
        <fullName evidence="1">Uncharacterized protein</fullName>
    </submittedName>
</protein>
<organism evidence="1 2">
    <name type="scientific">Tolypocladium ophioglossoides (strain CBS 100239)</name>
    <name type="common">Snaketongue truffleclub</name>
    <name type="synonym">Elaphocordyceps ophioglossoides</name>
    <dbReference type="NCBI Taxonomy" id="1163406"/>
    <lineage>
        <taxon>Eukaryota</taxon>
        <taxon>Fungi</taxon>
        <taxon>Dikarya</taxon>
        <taxon>Ascomycota</taxon>
        <taxon>Pezizomycotina</taxon>
        <taxon>Sordariomycetes</taxon>
        <taxon>Hypocreomycetidae</taxon>
        <taxon>Hypocreales</taxon>
        <taxon>Ophiocordycipitaceae</taxon>
        <taxon>Tolypocladium</taxon>
    </lineage>
</organism>
<sequence>MSATDHALAGVADAGRWATRHSLGYMVATVKPMTACPSPNVGHEHHRHLRWAVCLPACSPTTPHSDCVLPQSGCHLPKLHILPRIAKLQTWGLQTIDLAHTHIFG</sequence>
<comment type="caution">
    <text evidence="1">The sequence shown here is derived from an EMBL/GenBank/DDBJ whole genome shotgun (WGS) entry which is preliminary data.</text>
</comment>
<proteinExistence type="predicted"/>